<comment type="caution">
    <text evidence="1">The sequence shown here is derived from an EMBL/GenBank/DDBJ whole genome shotgun (WGS) entry which is preliminary data.</text>
</comment>
<accession>A0A9P2LB23</accession>
<name>A0A9P2LB23_ACIBA</name>
<dbReference type="AlphaFoldDB" id="A0A9P2LB23"/>
<proteinExistence type="predicted"/>
<dbReference type="EMBL" id="AAYLMQ010000069">
    <property type="protein sequence ID" value="EGY2379184.1"/>
    <property type="molecule type" value="Genomic_DNA"/>
</dbReference>
<protein>
    <submittedName>
        <fullName evidence="1">Uncharacterized protein</fullName>
    </submittedName>
</protein>
<dbReference type="RefSeq" id="WP_103891438.1">
    <property type="nucleotide sequence ID" value="NZ_CAJHFX010000012.1"/>
</dbReference>
<reference evidence="1" key="1">
    <citation type="submission" date="2020-12" db="EMBL/GenBank/DDBJ databases">
        <authorList>
            <consortium name="Clinical and Environmental Microbiology Branch: Whole genome sequencing antimicrobial resistance pathogens in the healthcare setting"/>
        </authorList>
    </citation>
    <scope>NUCLEOTIDE SEQUENCE</scope>
    <source>
        <strain evidence="1">2018HL-00813</strain>
    </source>
</reference>
<sequence length="173" mass="19388">MNQIFTISTFIIGLLTFVIAYIVYFNNSKGDVVVYAKVDMSRQGIILLIIHNIGKGIAQDIKFSGTDYLLKNSSDIDIGAFKVGTPILFPDEKLIYCLGTYPTLKKSLPDYPLKISITFHSKIALYPYKRKIKNVVTVDMNAFSGVDIGESTFEREVRNSLKEIASSLRKMSS</sequence>
<evidence type="ECO:0000313" key="1">
    <source>
        <dbReference type="EMBL" id="EGY2379184.1"/>
    </source>
</evidence>
<organism evidence="1">
    <name type="scientific">Acinetobacter baumannii</name>
    <dbReference type="NCBI Taxonomy" id="470"/>
    <lineage>
        <taxon>Bacteria</taxon>
        <taxon>Pseudomonadati</taxon>
        <taxon>Pseudomonadota</taxon>
        <taxon>Gammaproteobacteria</taxon>
        <taxon>Moraxellales</taxon>
        <taxon>Moraxellaceae</taxon>
        <taxon>Acinetobacter</taxon>
        <taxon>Acinetobacter calcoaceticus/baumannii complex</taxon>
    </lineage>
</organism>
<gene>
    <name evidence="1" type="ORF">JHZ39_003619</name>
</gene>